<dbReference type="RefSeq" id="XP_018293479.1">
    <property type="nucleotide sequence ID" value="XM_018435460.1"/>
</dbReference>
<gene>
    <name evidence="1" type="ORF">PHYBLDRAFT_166681</name>
</gene>
<dbReference type="AlphaFoldDB" id="A0A167N9W7"/>
<protein>
    <recommendedName>
        <fullName evidence="3">F-box domain-containing protein</fullName>
    </recommendedName>
</protein>
<dbReference type="GeneID" id="28996366"/>
<dbReference type="OrthoDB" id="2280271at2759"/>
<accession>A0A167N9W7</accession>
<dbReference type="InterPro" id="IPR032675">
    <property type="entry name" value="LRR_dom_sf"/>
</dbReference>
<sequence length="1074" mass="124281">MLYSLQTLERYLSKSSLERYIYKTNWIQKFKKHVKHDILKKYSKDVDTIKFKDSKHTNTKIQQLIEIFPNVKNFSYASTGAYHYLVDVDLSRWKLLSRMTITWGLRNRLNILDNLFVLLSDLPSLVHLGIEPGYHTHPNRPITWRDIEKIHLGLPRLKSLKIRSDMDRIGPTEIGEIKQATPTNTMETVDYASMGFNLLWMQYLAIKYPKLKTLRLTASTIRATNEKLTISPDLPNFFPCLKSIYTANHSYSRSVFSILYNQIFNSGAKLEKIETTHFTNYFDTESPPNETACAALFTTTLKSLHILQNDRRTSGISLFLHDSDVKFSKLVHLNIYTSGQPSQINNILNICPALKVLEIKSELKYTEERRPSDILNHGLQRLKLTQTSLDIEWFESISNCCRNLKYLSLEDISNKSTPREMPYCLPISMPFTRLSTCLMILNSSLALVIAAKTILWLTTKHVLPKFILIIYQQKKSRFVPTFDKNSYDSNSSCLDEDYGGHGIVPKNDSTYSCMIFQCKSIKQAIISDRSFYSCSTPIFIRVKNDILKKYFKDVDAIRFEDSEDTNTTIQQLIELFPNVKNFSYSAAGDFQSLIDADLSSWKSLTHMTINWIYRHNVIIPENLFVSLSALPSLVHLEIKPGYRTHPNRPVTWRDIEKLHLHLPRLKSLKVSSDICVIEPNDIDELKNTEPANNIETVDYVSMGFSIPWMYYLALKYPKLKTLNLTVEEDVPVQGAMWHRYSRPEPIIEKMTVPSNLSGFFPYLKNIYTSNKRKGRPEFSVLYGQIFKSGAKLEKMETSHFTNSDDTKFPLNEMACAALFAETLKNLRIFRNYSLDFEIVLFIHDPGVEFSKLVRLHIYSTTQSFQVENILSACLALKVLGINSHLGCKIKKRPSNVLKHGLRQLRITGASLDTEWFEYISDCLRDLKYLSLEDISIKSTPREMPYCLPISMPFTRLSTLSLLRIQMSYDSKFIFGTGYSRKDNTFTDNETCFTEVYLNYLSTKKSRFVPTFDKNSYDSNSSCSEEEEYCGDKRVYKRDNIYYCTIFQCKSIKQVIISHSSFYSCSTPIFTVQRE</sequence>
<evidence type="ECO:0000313" key="1">
    <source>
        <dbReference type="EMBL" id="OAD75439.1"/>
    </source>
</evidence>
<keyword evidence="2" id="KW-1185">Reference proteome</keyword>
<dbReference type="Gene3D" id="3.80.10.10">
    <property type="entry name" value="Ribonuclease Inhibitor"/>
    <property type="match status" value="2"/>
</dbReference>
<evidence type="ECO:0000313" key="2">
    <source>
        <dbReference type="Proteomes" id="UP000077315"/>
    </source>
</evidence>
<dbReference type="PANTHER" id="PTHR38926:SF5">
    <property type="entry name" value="F-BOX AND LEUCINE-RICH REPEAT PROTEIN 6"/>
    <property type="match status" value="1"/>
</dbReference>
<evidence type="ECO:0008006" key="3">
    <source>
        <dbReference type="Google" id="ProtNLM"/>
    </source>
</evidence>
<dbReference type="EMBL" id="KV440977">
    <property type="protein sequence ID" value="OAD75439.1"/>
    <property type="molecule type" value="Genomic_DNA"/>
</dbReference>
<reference evidence="2" key="1">
    <citation type="submission" date="2015-06" db="EMBL/GenBank/DDBJ databases">
        <title>Expansion of signal transduction pathways in fungi by whole-genome duplication.</title>
        <authorList>
            <consortium name="DOE Joint Genome Institute"/>
            <person name="Corrochano L.M."/>
            <person name="Kuo A."/>
            <person name="Marcet-Houben M."/>
            <person name="Polaino S."/>
            <person name="Salamov A."/>
            <person name="Villalobos J.M."/>
            <person name="Alvarez M.I."/>
            <person name="Avalos J."/>
            <person name="Benito E.P."/>
            <person name="Benoit I."/>
            <person name="Burger G."/>
            <person name="Camino L.P."/>
            <person name="Canovas D."/>
            <person name="Cerda-Olmedo E."/>
            <person name="Cheng J.-F."/>
            <person name="Dominguez A."/>
            <person name="Elias M."/>
            <person name="Eslava A.P."/>
            <person name="Glaser F."/>
            <person name="Grimwood J."/>
            <person name="Gutierrez G."/>
            <person name="Heitman J."/>
            <person name="Henrissat B."/>
            <person name="Iturriaga E.A."/>
            <person name="Lang B.F."/>
            <person name="Lavin J.L."/>
            <person name="Lee S."/>
            <person name="Li W."/>
            <person name="Lindquist E."/>
            <person name="Lopez-Garcia S."/>
            <person name="Luque E.M."/>
            <person name="Marcos A.T."/>
            <person name="Martin J."/>
            <person name="McCluskey K."/>
            <person name="Medina H.R."/>
            <person name="Miralles-Duran A."/>
            <person name="Miyazaki A."/>
            <person name="Munoz-Torres E."/>
            <person name="Oguiza J.A."/>
            <person name="Ohm R."/>
            <person name="Olmedo M."/>
            <person name="Orejas M."/>
            <person name="Ortiz-Castellanos L."/>
            <person name="Pisabarro A.G."/>
            <person name="Rodriguez-Romero J."/>
            <person name="Ruiz-Herrera J."/>
            <person name="Ruiz-Vazquez R."/>
            <person name="Sanz C."/>
            <person name="Schackwitz W."/>
            <person name="Schmutz J."/>
            <person name="Shahriari M."/>
            <person name="Shelest E."/>
            <person name="Silva-Franco F."/>
            <person name="Soanes D."/>
            <person name="Syed K."/>
            <person name="Tagua V.G."/>
            <person name="Talbot N.J."/>
            <person name="Thon M."/>
            <person name="De vries R.P."/>
            <person name="Wiebenga A."/>
            <person name="Yadav J.S."/>
            <person name="Braun E.L."/>
            <person name="Baker S."/>
            <person name="Garre V."/>
            <person name="Horwitz B."/>
            <person name="Torres-Martinez S."/>
            <person name="Idnurm A."/>
            <person name="Herrera-Estrella A."/>
            <person name="Gabaldon T."/>
            <person name="Grigoriev I.V."/>
        </authorList>
    </citation>
    <scope>NUCLEOTIDE SEQUENCE [LARGE SCALE GENOMIC DNA]</scope>
    <source>
        <strain evidence="2">NRRL 1555(-)</strain>
    </source>
</reference>
<proteinExistence type="predicted"/>
<organism evidence="1 2">
    <name type="scientific">Phycomyces blakesleeanus (strain ATCC 8743b / DSM 1359 / FGSC 10004 / NBRC 33097 / NRRL 1555)</name>
    <dbReference type="NCBI Taxonomy" id="763407"/>
    <lineage>
        <taxon>Eukaryota</taxon>
        <taxon>Fungi</taxon>
        <taxon>Fungi incertae sedis</taxon>
        <taxon>Mucoromycota</taxon>
        <taxon>Mucoromycotina</taxon>
        <taxon>Mucoromycetes</taxon>
        <taxon>Mucorales</taxon>
        <taxon>Phycomycetaceae</taxon>
        <taxon>Phycomyces</taxon>
    </lineage>
</organism>
<dbReference type="PANTHER" id="PTHR38926">
    <property type="entry name" value="F-BOX DOMAIN CONTAINING PROTEIN, EXPRESSED"/>
    <property type="match status" value="1"/>
</dbReference>
<name>A0A167N9W7_PHYB8</name>
<dbReference type="VEuPathDB" id="FungiDB:PHYBLDRAFT_166681"/>
<dbReference type="Proteomes" id="UP000077315">
    <property type="component" value="Unassembled WGS sequence"/>
</dbReference>
<dbReference type="InParanoid" id="A0A167N9W7"/>